<accession>A0ABV4C460</accession>
<dbReference type="InterPro" id="IPR003593">
    <property type="entry name" value="AAA+_ATPase"/>
</dbReference>
<feature type="domain" description="ABC transporter" evidence="4">
    <location>
        <begin position="34"/>
        <end position="249"/>
    </location>
</feature>
<dbReference type="PANTHER" id="PTHR42734:SF7">
    <property type="entry name" value="ATP-BINDING COMPONENT OF ABC TRANSPORTER-RELATED"/>
    <property type="match status" value="1"/>
</dbReference>
<dbReference type="InterPro" id="IPR003439">
    <property type="entry name" value="ABC_transporter-like_ATP-bd"/>
</dbReference>
<proteinExistence type="predicted"/>
<dbReference type="RefSeq" id="WP_369738677.1">
    <property type="nucleotide sequence ID" value="NZ_JBGEDP010000001.1"/>
</dbReference>
<name>A0ABV4C460_9MYCO</name>
<comment type="caution">
    <text evidence="5">The sequence shown here is derived from an EMBL/GenBank/DDBJ whole genome shotgun (WGS) entry which is preliminary data.</text>
</comment>
<dbReference type="InterPro" id="IPR027417">
    <property type="entry name" value="P-loop_NTPase"/>
</dbReference>
<dbReference type="SMART" id="SM00382">
    <property type="entry name" value="AAA"/>
    <property type="match status" value="1"/>
</dbReference>
<dbReference type="PANTHER" id="PTHR42734">
    <property type="entry name" value="METAL TRANSPORT SYSTEM ATP-BINDING PROTEIN TM_0124-RELATED"/>
    <property type="match status" value="1"/>
</dbReference>
<dbReference type="Gene3D" id="3.40.50.300">
    <property type="entry name" value="P-loop containing nucleotide triphosphate hydrolases"/>
    <property type="match status" value="1"/>
</dbReference>
<protein>
    <submittedName>
        <fullName evidence="5">Metal ABC transporter ATP-binding protein</fullName>
    </submittedName>
</protein>
<dbReference type="GO" id="GO:0005524">
    <property type="term" value="F:ATP binding"/>
    <property type="evidence" value="ECO:0007669"/>
    <property type="project" value="UniProtKB-KW"/>
</dbReference>
<evidence type="ECO:0000256" key="3">
    <source>
        <dbReference type="ARBA" id="ARBA00022840"/>
    </source>
</evidence>
<dbReference type="SUPFAM" id="SSF52540">
    <property type="entry name" value="P-loop containing nucleoside triphosphate hydrolases"/>
    <property type="match status" value="1"/>
</dbReference>
<dbReference type="Proteomes" id="UP001564760">
    <property type="component" value="Unassembled WGS sequence"/>
</dbReference>
<dbReference type="PROSITE" id="PS50893">
    <property type="entry name" value="ABC_TRANSPORTER_2"/>
    <property type="match status" value="1"/>
</dbReference>
<keyword evidence="3 5" id="KW-0067">ATP-binding</keyword>
<dbReference type="EMBL" id="JBGEDP010000001">
    <property type="protein sequence ID" value="MEY8016291.1"/>
    <property type="molecule type" value="Genomic_DNA"/>
</dbReference>
<gene>
    <name evidence="5" type="ORF">AB8998_15445</name>
</gene>
<evidence type="ECO:0000313" key="6">
    <source>
        <dbReference type="Proteomes" id="UP001564760"/>
    </source>
</evidence>
<keyword evidence="1" id="KW-0813">Transport</keyword>
<sequence>MAYFTWCFAARKGASWFRNETWFAAVPLVDDLVLRVAGLTVTLEGRTVLADVSFGVRPGDVLTILGPNGAGKTVLLRTLLGTVPHDGSVIWKQGSRIGYVPQRLPYIKHVPLSVADFFALKQAVKADVCGALATVGLPAALANRRIGDLSSGQFQRVLIAWALAGDPDVLLFDEPTTGVDVGGEETVYALLARLHRERNLTMLIVTHDLAVVHRLSSTVLCLNQQPICQGAPLSVLTPENLRRLYGAEVKFYEHKHKHE</sequence>
<evidence type="ECO:0000313" key="5">
    <source>
        <dbReference type="EMBL" id="MEY8016291.1"/>
    </source>
</evidence>
<reference evidence="5 6" key="1">
    <citation type="submission" date="2024-08" db="EMBL/GenBank/DDBJ databases">
        <title>Mycobacterium servetensis sp. nov., a novel rapid-growing mycobacterial species recovered from a human patient in Zaragoza, Spain.</title>
        <authorList>
            <person name="Tristancho-Baro A.I."/>
            <person name="Buenestado-Serrano S."/>
            <person name="Garcia De Viedma D."/>
            <person name="Milagro-Beamonte A."/>
            <person name="Burillo N."/>
            <person name="Sanz S."/>
            <person name="Lopez-Calleja A.I."/>
            <person name="Penas-Utrilla D."/>
            <person name="Guardingo M."/>
            <person name="Garcia M.J."/>
            <person name="Vinuelas-Bayon J."/>
        </authorList>
    </citation>
    <scope>NUCLEOTIDE SEQUENCE [LARGE SCALE GENOMIC DNA]</scope>
    <source>
        <strain evidence="6">HUMS_12744610</strain>
    </source>
</reference>
<keyword evidence="6" id="KW-1185">Reference proteome</keyword>
<evidence type="ECO:0000256" key="2">
    <source>
        <dbReference type="ARBA" id="ARBA00022741"/>
    </source>
</evidence>
<dbReference type="Pfam" id="PF00005">
    <property type="entry name" value="ABC_tran"/>
    <property type="match status" value="1"/>
</dbReference>
<organism evidence="5 6">
    <name type="scientific">Mycobacterium servetii</name>
    <dbReference type="NCBI Taxonomy" id="3237418"/>
    <lineage>
        <taxon>Bacteria</taxon>
        <taxon>Bacillati</taxon>
        <taxon>Actinomycetota</taxon>
        <taxon>Actinomycetes</taxon>
        <taxon>Mycobacteriales</taxon>
        <taxon>Mycobacteriaceae</taxon>
        <taxon>Mycobacterium</taxon>
    </lineage>
</organism>
<dbReference type="InterPro" id="IPR050153">
    <property type="entry name" value="Metal_Ion_Import_ABC"/>
</dbReference>
<keyword evidence="2" id="KW-0547">Nucleotide-binding</keyword>
<evidence type="ECO:0000259" key="4">
    <source>
        <dbReference type="PROSITE" id="PS50893"/>
    </source>
</evidence>
<evidence type="ECO:0000256" key="1">
    <source>
        <dbReference type="ARBA" id="ARBA00022448"/>
    </source>
</evidence>